<name>A0A410H413_9GAMM</name>
<organism evidence="3 4">
    <name type="scientific">Hydrogenovibrio thermophilus</name>
    <dbReference type="NCBI Taxonomy" id="265883"/>
    <lineage>
        <taxon>Bacteria</taxon>
        <taxon>Pseudomonadati</taxon>
        <taxon>Pseudomonadota</taxon>
        <taxon>Gammaproteobacteria</taxon>
        <taxon>Thiotrichales</taxon>
        <taxon>Piscirickettsiaceae</taxon>
        <taxon>Hydrogenovibrio</taxon>
    </lineage>
</organism>
<accession>A0A410H413</accession>
<comment type="similarity">
    <text evidence="1">Belongs to the protein-tyrosine phosphatase family.</text>
</comment>
<reference evidence="3 4" key="1">
    <citation type="journal article" date="2018" name="Environ. Microbiol.">
        <title>Genomes of ubiquitous marine and hypersaline Hydrogenovibrio, Thiomicrorhabdus and Thiomicrospira spp. encode a diversity of mechanisms to sustain chemolithoautotrophy in heterogeneous environments.</title>
        <authorList>
            <person name="Scott K.M."/>
            <person name="Williams J."/>
            <person name="Porter C.M.B."/>
            <person name="Russel S."/>
            <person name="Harmer T.L."/>
            <person name="Paul J.H."/>
            <person name="Antonen K.M."/>
            <person name="Bridges M.K."/>
            <person name="Camper G.J."/>
            <person name="Campla C.K."/>
            <person name="Casella L.G."/>
            <person name="Chase E."/>
            <person name="Conrad J.W."/>
            <person name="Cruz M.C."/>
            <person name="Dunlap D.S."/>
            <person name="Duran L."/>
            <person name="Fahsbender E.M."/>
            <person name="Goldsmith D.B."/>
            <person name="Keeley R.F."/>
            <person name="Kondoff M.R."/>
            <person name="Kussy B.I."/>
            <person name="Lane M.K."/>
            <person name="Lawler S."/>
            <person name="Leigh B.A."/>
            <person name="Lewis C."/>
            <person name="Lostal L.M."/>
            <person name="Marking D."/>
            <person name="Mancera P.A."/>
            <person name="McClenthan E.C."/>
            <person name="McIntyre E.A."/>
            <person name="Mine J.A."/>
            <person name="Modi S."/>
            <person name="Moore B.D."/>
            <person name="Morgan W.A."/>
            <person name="Nelson K.M."/>
            <person name="Nguyen K.N."/>
            <person name="Ogburn N."/>
            <person name="Parrino D.G."/>
            <person name="Pedapudi A.D."/>
            <person name="Pelham R.P."/>
            <person name="Preece A.M."/>
            <person name="Rampersad E.A."/>
            <person name="Richardson J.C."/>
            <person name="Rodgers C.M."/>
            <person name="Schaffer B.L."/>
            <person name="Sheridan N.E."/>
            <person name="Solone M.R."/>
            <person name="Staley Z.R."/>
            <person name="Tabuchi M."/>
            <person name="Waide R.J."/>
            <person name="Wanjugi P.W."/>
            <person name="Young S."/>
            <person name="Clum A."/>
            <person name="Daum C."/>
            <person name="Huntemann M."/>
            <person name="Ivanova N."/>
            <person name="Kyrpides N."/>
            <person name="Mikhailova N."/>
            <person name="Palaniappan K."/>
            <person name="Pillay M."/>
            <person name="Reddy T.B.K."/>
            <person name="Shapiro N."/>
            <person name="Stamatis D."/>
            <person name="Varghese N."/>
            <person name="Woyke T."/>
            <person name="Boden R."/>
            <person name="Freyermuth S.K."/>
            <person name="Kerfeld C.A."/>
        </authorList>
    </citation>
    <scope>NUCLEOTIDE SEQUENCE [LARGE SCALE GENOMIC DNA]</scope>
    <source>
        <strain evidence="3 4">JR-2</strain>
    </source>
</reference>
<evidence type="ECO:0000313" key="3">
    <source>
        <dbReference type="EMBL" id="QAB15641.1"/>
    </source>
</evidence>
<keyword evidence="4" id="KW-1185">Reference proteome</keyword>
<feature type="domain" description="DSP-PTPase phosphatase fused to NAD+ Kinase" evidence="2">
    <location>
        <begin position="56"/>
        <end position="154"/>
    </location>
</feature>
<dbReference type="Gene3D" id="3.90.190.10">
    <property type="entry name" value="Protein tyrosine phosphatase superfamily"/>
    <property type="match status" value="1"/>
</dbReference>
<dbReference type="InterPro" id="IPR029021">
    <property type="entry name" value="Prot-tyrosine_phosphatase-like"/>
</dbReference>
<dbReference type="Proteomes" id="UP000285478">
    <property type="component" value="Chromosome"/>
</dbReference>
<dbReference type="PANTHER" id="PTHR31126">
    <property type="entry name" value="TYROSINE-PROTEIN PHOSPHATASE"/>
    <property type="match status" value="1"/>
</dbReference>
<evidence type="ECO:0000313" key="4">
    <source>
        <dbReference type="Proteomes" id="UP000285478"/>
    </source>
</evidence>
<gene>
    <name evidence="3" type="ORF">EPV75_08165</name>
</gene>
<dbReference type="SUPFAM" id="SSF52799">
    <property type="entry name" value="(Phosphotyrosine protein) phosphatases II"/>
    <property type="match status" value="1"/>
</dbReference>
<dbReference type="PANTHER" id="PTHR31126:SF72">
    <property type="entry name" value="DUAL SPECIFICITY PROTEIN PHOSPHATASE TPBA"/>
    <property type="match status" value="1"/>
</dbReference>
<protein>
    <submittedName>
        <fullName evidence="3">Protein-tyrosine-phosphatase</fullName>
    </submittedName>
</protein>
<evidence type="ECO:0000259" key="2">
    <source>
        <dbReference type="Pfam" id="PF22741"/>
    </source>
</evidence>
<dbReference type="InterPro" id="IPR055214">
    <property type="entry name" value="PTP-NADK"/>
</dbReference>
<sequence length="220" mass="25934">MEKLQTKWGRFKAHIEAWLVDHEILRFFYRNFHRLSENAFRSNHPSPAFIKKLKQKYGISTIISLRRADNTGQYQLEKEACDRHGITLINHPMSSRSFPDVDRILQAKKILETAEYPILIHCKSGADRAGMMSVFYKHFILEQPISEALSELSMKYGHFRWADTGKLDVFFDTFLAFEKENPDTTFIEWVENHYDKPKLNQEFHAAGWANIVVNRILKRE</sequence>
<evidence type="ECO:0000256" key="1">
    <source>
        <dbReference type="ARBA" id="ARBA00009580"/>
    </source>
</evidence>
<dbReference type="AlphaFoldDB" id="A0A410H413"/>
<dbReference type="GO" id="GO:0016791">
    <property type="term" value="F:phosphatase activity"/>
    <property type="evidence" value="ECO:0007669"/>
    <property type="project" value="TreeGrafter"/>
</dbReference>
<dbReference type="KEGG" id="htr:EPV75_08165"/>
<dbReference type="RefSeq" id="WP_128385056.1">
    <property type="nucleotide sequence ID" value="NZ_CP035033.1"/>
</dbReference>
<proteinExistence type="inferred from homology"/>
<dbReference type="EMBL" id="CP035033">
    <property type="protein sequence ID" value="QAB15641.1"/>
    <property type="molecule type" value="Genomic_DNA"/>
</dbReference>
<dbReference type="Pfam" id="PF22741">
    <property type="entry name" value="PTP-NADK"/>
    <property type="match status" value="1"/>
</dbReference>